<reference evidence="1 2" key="1">
    <citation type="journal article" date="2010" name="J. Bacteriol.">
        <title>Genome sequence of Fulvimarina pelagi HTCC2506T, a Mn(II)-oxidizing alphaproteobacterium possessing an aerobic anoxygenic photosynthetic gene cluster and Xanthorhodopsin.</title>
        <authorList>
            <person name="Kang I."/>
            <person name="Oh H.M."/>
            <person name="Lim S.I."/>
            <person name="Ferriera S."/>
            <person name="Giovannoni S.J."/>
            <person name="Cho J.C."/>
        </authorList>
    </citation>
    <scope>NUCLEOTIDE SEQUENCE [LARGE SCALE GENOMIC DNA]</scope>
    <source>
        <strain evidence="1 2">HTCC2506</strain>
    </source>
</reference>
<dbReference type="AlphaFoldDB" id="Q0FYX2"/>
<proteinExistence type="predicted"/>
<gene>
    <name evidence="1" type="ORF">FP2506_11537</name>
</gene>
<evidence type="ECO:0000313" key="1">
    <source>
        <dbReference type="EMBL" id="EAU40186.1"/>
    </source>
</evidence>
<dbReference type="STRING" id="217511.GCA_001463845_01047"/>
<accession>Q0FYX2</accession>
<protein>
    <submittedName>
        <fullName evidence="1">Uncharacterized protein</fullName>
    </submittedName>
</protein>
<dbReference type="RefSeq" id="WP_007067442.1">
    <property type="nucleotide sequence ID" value="NZ_DS022272.1"/>
</dbReference>
<name>Q0FYX2_9HYPH</name>
<dbReference type="Proteomes" id="UP000004310">
    <property type="component" value="Unassembled WGS sequence"/>
</dbReference>
<dbReference type="EMBL" id="AATP01000009">
    <property type="protein sequence ID" value="EAU40186.1"/>
    <property type="molecule type" value="Genomic_DNA"/>
</dbReference>
<organism evidence="1 2">
    <name type="scientific">Fulvimarina pelagi HTCC2506</name>
    <dbReference type="NCBI Taxonomy" id="314231"/>
    <lineage>
        <taxon>Bacteria</taxon>
        <taxon>Pseudomonadati</taxon>
        <taxon>Pseudomonadota</taxon>
        <taxon>Alphaproteobacteria</taxon>
        <taxon>Hyphomicrobiales</taxon>
        <taxon>Aurantimonadaceae</taxon>
        <taxon>Fulvimarina</taxon>
    </lineage>
</organism>
<dbReference type="HOGENOM" id="CLU_2897668_0_0_5"/>
<evidence type="ECO:0000313" key="2">
    <source>
        <dbReference type="Proteomes" id="UP000004310"/>
    </source>
</evidence>
<keyword evidence="2" id="KW-1185">Reference proteome</keyword>
<sequence>MTEMVITAVLRVGPGTSAQQVADWLESESKCAGYPIRVAQVLPYDPPRAVDPSATDLGDPEG</sequence>
<comment type="caution">
    <text evidence="1">The sequence shown here is derived from an EMBL/GenBank/DDBJ whole genome shotgun (WGS) entry which is preliminary data.</text>
</comment>